<dbReference type="Gene3D" id="3.30.70.1320">
    <property type="entry name" value="Multidrug efflux transporter AcrB pore domain like"/>
    <property type="match status" value="1"/>
</dbReference>
<feature type="transmembrane region" description="Helical" evidence="1">
    <location>
        <begin position="915"/>
        <end position="934"/>
    </location>
</feature>
<comment type="caution">
    <text evidence="2">The sequence shown here is derived from an EMBL/GenBank/DDBJ whole genome shotgun (WGS) entry which is preliminary data.</text>
</comment>
<feature type="transmembrane region" description="Helical" evidence="1">
    <location>
        <begin position="32"/>
        <end position="53"/>
    </location>
</feature>
<evidence type="ECO:0008006" key="3">
    <source>
        <dbReference type="Google" id="ProtNLM"/>
    </source>
</evidence>
<feature type="transmembrane region" description="Helical" evidence="1">
    <location>
        <begin position="464"/>
        <end position="486"/>
    </location>
</feature>
<feature type="transmembrane region" description="Helical" evidence="1">
    <location>
        <begin position="410"/>
        <end position="434"/>
    </location>
</feature>
<dbReference type="PANTHER" id="PTHR32063">
    <property type="match status" value="1"/>
</dbReference>
<sequence>MKHKATEWKYLRELQFDKDLNKSGFGFWTDKLRVVSLMTIMIVVGGVISLMSLPLESQPEVVLGIWAVTTTMPGASPETMEDLVTKKLEKEISKIKWIDKMTSTSRNSLSSIVVQFKAWENVDNVIRSLKDSVDTAKKELPTDATDPIVKEISISDSPFWTFTVAGNYDWFKLRKYATTIKDELEWMDGVSEARISGWSEEEFEVAYDPKKLEQLWITPNDADNALKSNNVSFPIWNIDIDNYKHILSVDTRYYGIGEIEEIIVSKSGETGIIKIKDIAKVSLVAKKRTSLARTSVGWKKSEEAITVSVIKKSGWSIVDLYENGLKKMEELKWKDIPDDITIQTTYSMADRIKLDINWLTHDFMITIFLVLAVLFTFLWLRLSLIPTITIPIVFLFSFIFMKTFGLTLNFLSLFALVLSLWLLVDDAVLIVEAFHKYQLTGKFTNREAILLVLRDYKWVDTSTTLVIVCFFASMMFMTGIIGKFLFSLPFVITIVLLGSLLSSLTIVPAAILLISGKDCKKLPNWEKDCPEKMWFFAKIFDKILNIKPLLSLNPLISIYEKWLKYVLFTKKRMIIFLVWIFLLFFIALSLPVTGLLKSEFFPATDEDLIGIDIEWEAGQRLEVTSEQAEIVEKIMEWEKEIDSYSTVIGWQTAFGNSALWGSVSSDHLAWITVNLVKKEYWRQEKSWDIAARLRAKSEKIKIPWVKITVKEAKSGPPTWADLEIQISGEDFTTLDKILADLKPIVSSLPGALNISTSRQAVPFEYLIEFDNNKLALNNLTVPQVAAFLREAVDGVETTKIFRWADEIVVRTRMMQDSVKTMNEIKNLKIKNSKWQLVFLGDVINERLNKTVSSISRIDQKRIVSIMAWADKSTNSTQLLADFNKEIAKKWYELPKWYEFIVGWSNEENAKSIQSLMIAMLFGLVWVLMIMVLQFNSYKEALISVIPIPLALIWVFIGMTLTGQSLSFPTLIWFVALFWMVSNHSIYLIDKIKLNRSAGVEFEDSIHDACVTRFEPVLLTSLTTIMGFVPLAFTTSIWASLAQALVFGLMTAGILKMFVVPVCYKLIIKR</sequence>
<dbReference type="AlphaFoldDB" id="K2ADZ8"/>
<dbReference type="Pfam" id="PF00873">
    <property type="entry name" value="ACR_tran"/>
    <property type="match status" value="1"/>
</dbReference>
<dbReference type="SUPFAM" id="SSF82714">
    <property type="entry name" value="Multidrug efflux transporter AcrB TolC docking domain, DN and DC subdomains"/>
    <property type="match status" value="2"/>
</dbReference>
<dbReference type="SUPFAM" id="SSF82866">
    <property type="entry name" value="Multidrug efflux transporter AcrB transmembrane domain"/>
    <property type="match status" value="2"/>
</dbReference>
<dbReference type="Gene3D" id="1.20.1640.10">
    <property type="entry name" value="Multidrug efflux transporter AcrB transmembrane domain"/>
    <property type="match status" value="2"/>
</dbReference>
<keyword evidence="1" id="KW-1133">Transmembrane helix</keyword>
<dbReference type="PANTHER" id="PTHR32063:SF24">
    <property type="entry name" value="CATION EFFLUX SYSTEM (ACRB_ACRD_ACRF FAMILY)"/>
    <property type="match status" value="1"/>
</dbReference>
<evidence type="ECO:0000256" key="1">
    <source>
        <dbReference type="SAM" id="Phobius"/>
    </source>
</evidence>
<dbReference type="GO" id="GO:0005886">
    <property type="term" value="C:plasma membrane"/>
    <property type="evidence" value="ECO:0007669"/>
    <property type="project" value="TreeGrafter"/>
</dbReference>
<feature type="transmembrane region" description="Helical" evidence="1">
    <location>
        <begin position="387"/>
        <end position="404"/>
    </location>
</feature>
<feature type="transmembrane region" description="Helical" evidence="1">
    <location>
        <begin position="1016"/>
        <end position="1038"/>
    </location>
</feature>
<proteinExistence type="predicted"/>
<organism evidence="2">
    <name type="scientific">uncultured bacterium</name>
    <name type="common">gcode 4</name>
    <dbReference type="NCBI Taxonomy" id="1234023"/>
    <lineage>
        <taxon>Bacteria</taxon>
        <taxon>environmental samples</taxon>
    </lineage>
</organism>
<keyword evidence="1" id="KW-0472">Membrane</keyword>
<feature type="transmembrane region" description="Helical" evidence="1">
    <location>
        <begin position="358"/>
        <end position="380"/>
    </location>
</feature>
<dbReference type="GO" id="GO:0042910">
    <property type="term" value="F:xenobiotic transmembrane transporter activity"/>
    <property type="evidence" value="ECO:0007669"/>
    <property type="project" value="TreeGrafter"/>
</dbReference>
<dbReference type="EMBL" id="AMFJ01021640">
    <property type="protein sequence ID" value="EKD66280.1"/>
    <property type="molecule type" value="Genomic_DNA"/>
</dbReference>
<name>K2ADZ8_9BACT</name>
<feature type="transmembrane region" description="Helical" evidence="1">
    <location>
        <begin position="941"/>
        <end position="958"/>
    </location>
</feature>
<dbReference type="Gene3D" id="3.30.70.1440">
    <property type="entry name" value="Multidrug efflux transporter AcrB pore domain"/>
    <property type="match status" value="1"/>
</dbReference>
<feature type="transmembrane region" description="Helical" evidence="1">
    <location>
        <begin position="1044"/>
        <end position="1066"/>
    </location>
</feature>
<dbReference type="SUPFAM" id="SSF82693">
    <property type="entry name" value="Multidrug efflux transporter AcrB pore domain, PN1, PN2, PC1 and PC2 subdomains"/>
    <property type="match status" value="2"/>
</dbReference>
<dbReference type="InterPro" id="IPR001036">
    <property type="entry name" value="Acrflvin-R"/>
</dbReference>
<accession>K2ADZ8</accession>
<feature type="transmembrane region" description="Helical" evidence="1">
    <location>
        <begin position="492"/>
        <end position="514"/>
    </location>
</feature>
<feature type="transmembrane region" description="Helical" evidence="1">
    <location>
        <begin position="574"/>
        <end position="596"/>
    </location>
</feature>
<dbReference type="Gene3D" id="3.30.2090.10">
    <property type="entry name" value="Multidrug efflux transporter AcrB TolC docking domain, DN and DC subdomains"/>
    <property type="match status" value="2"/>
</dbReference>
<dbReference type="Gene3D" id="3.30.70.1430">
    <property type="entry name" value="Multidrug efflux transporter AcrB pore domain"/>
    <property type="match status" value="2"/>
</dbReference>
<dbReference type="InterPro" id="IPR027463">
    <property type="entry name" value="AcrB_DN_DC_subdom"/>
</dbReference>
<protein>
    <recommendedName>
        <fullName evidence="3">Acriflavin resistance protein</fullName>
    </recommendedName>
</protein>
<keyword evidence="1" id="KW-0812">Transmembrane</keyword>
<reference evidence="2" key="1">
    <citation type="journal article" date="2012" name="Science">
        <title>Fermentation, hydrogen, and sulfur metabolism in multiple uncultivated bacterial phyla.</title>
        <authorList>
            <person name="Wrighton K.C."/>
            <person name="Thomas B.C."/>
            <person name="Sharon I."/>
            <person name="Miller C.S."/>
            <person name="Castelle C.J."/>
            <person name="VerBerkmoes N.C."/>
            <person name="Wilkins M.J."/>
            <person name="Hettich R.L."/>
            <person name="Lipton M.S."/>
            <person name="Williams K.H."/>
            <person name="Long P.E."/>
            <person name="Banfield J.F."/>
        </authorList>
    </citation>
    <scope>NUCLEOTIDE SEQUENCE [LARGE SCALE GENOMIC DNA]</scope>
</reference>
<feature type="transmembrane region" description="Helical" evidence="1">
    <location>
        <begin position="970"/>
        <end position="988"/>
    </location>
</feature>
<evidence type="ECO:0000313" key="2">
    <source>
        <dbReference type="EMBL" id="EKD66280.1"/>
    </source>
</evidence>
<dbReference type="PRINTS" id="PR00702">
    <property type="entry name" value="ACRIFLAVINRP"/>
</dbReference>
<gene>
    <name evidence="2" type="ORF">ACD_49C00054G0002</name>
</gene>